<keyword evidence="1" id="KW-0472">Membrane</keyword>
<proteinExistence type="predicted"/>
<dbReference type="Proteomes" id="UP000828390">
    <property type="component" value="Unassembled WGS sequence"/>
</dbReference>
<accession>A0A9D4C8L7</accession>
<feature type="transmembrane region" description="Helical" evidence="1">
    <location>
        <begin position="46"/>
        <end position="68"/>
    </location>
</feature>
<keyword evidence="1" id="KW-1133">Transmembrane helix</keyword>
<keyword evidence="3" id="KW-1185">Reference proteome</keyword>
<evidence type="ECO:0000313" key="3">
    <source>
        <dbReference type="Proteomes" id="UP000828390"/>
    </source>
</evidence>
<name>A0A9D4C8L7_DREPO</name>
<protein>
    <submittedName>
        <fullName evidence="2">Uncharacterized protein</fullName>
    </submittedName>
</protein>
<dbReference type="AlphaFoldDB" id="A0A9D4C8L7"/>
<comment type="caution">
    <text evidence="2">The sequence shown here is derived from an EMBL/GenBank/DDBJ whole genome shotgun (WGS) entry which is preliminary data.</text>
</comment>
<reference evidence="2" key="1">
    <citation type="journal article" date="2019" name="bioRxiv">
        <title>The Genome of the Zebra Mussel, Dreissena polymorpha: A Resource for Invasive Species Research.</title>
        <authorList>
            <person name="McCartney M.A."/>
            <person name="Auch B."/>
            <person name="Kono T."/>
            <person name="Mallez S."/>
            <person name="Zhang Y."/>
            <person name="Obille A."/>
            <person name="Becker A."/>
            <person name="Abrahante J.E."/>
            <person name="Garbe J."/>
            <person name="Badalamenti J.P."/>
            <person name="Herman A."/>
            <person name="Mangelson H."/>
            <person name="Liachko I."/>
            <person name="Sullivan S."/>
            <person name="Sone E.D."/>
            <person name="Koren S."/>
            <person name="Silverstein K.A.T."/>
            <person name="Beckman K.B."/>
            <person name="Gohl D.M."/>
        </authorList>
    </citation>
    <scope>NUCLEOTIDE SEQUENCE</scope>
    <source>
        <strain evidence="2">Duluth1</strain>
        <tissue evidence="2">Whole animal</tissue>
    </source>
</reference>
<dbReference type="EMBL" id="JAIWYP010000013">
    <property type="protein sequence ID" value="KAH3719109.1"/>
    <property type="molecule type" value="Genomic_DNA"/>
</dbReference>
<organism evidence="2 3">
    <name type="scientific">Dreissena polymorpha</name>
    <name type="common">Zebra mussel</name>
    <name type="synonym">Mytilus polymorpha</name>
    <dbReference type="NCBI Taxonomy" id="45954"/>
    <lineage>
        <taxon>Eukaryota</taxon>
        <taxon>Metazoa</taxon>
        <taxon>Spiralia</taxon>
        <taxon>Lophotrochozoa</taxon>
        <taxon>Mollusca</taxon>
        <taxon>Bivalvia</taxon>
        <taxon>Autobranchia</taxon>
        <taxon>Heteroconchia</taxon>
        <taxon>Euheterodonta</taxon>
        <taxon>Imparidentia</taxon>
        <taxon>Neoheterodontei</taxon>
        <taxon>Myida</taxon>
        <taxon>Dreissenoidea</taxon>
        <taxon>Dreissenidae</taxon>
        <taxon>Dreissena</taxon>
    </lineage>
</organism>
<sequence>MEDSQGSGIETGSDIRFHDEIESGSLSQVEIYHHLMDDNKKHIYEIKIGIISVFGCIIIIVCLIYIAAQCSRGGGLGRWKLFQNRRRIPDSKSGYIVHDLTENLISEKTCVSITTARDREFFV</sequence>
<evidence type="ECO:0000313" key="2">
    <source>
        <dbReference type="EMBL" id="KAH3719109.1"/>
    </source>
</evidence>
<gene>
    <name evidence="2" type="ORF">DPMN_061940</name>
</gene>
<evidence type="ECO:0000256" key="1">
    <source>
        <dbReference type="SAM" id="Phobius"/>
    </source>
</evidence>
<reference evidence="2" key="2">
    <citation type="submission" date="2020-11" db="EMBL/GenBank/DDBJ databases">
        <authorList>
            <person name="McCartney M.A."/>
            <person name="Auch B."/>
            <person name="Kono T."/>
            <person name="Mallez S."/>
            <person name="Becker A."/>
            <person name="Gohl D.M."/>
            <person name="Silverstein K.A.T."/>
            <person name="Koren S."/>
            <person name="Bechman K.B."/>
            <person name="Herman A."/>
            <person name="Abrahante J.E."/>
            <person name="Garbe J."/>
        </authorList>
    </citation>
    <scope>NUCLEOTIDE SEQUENCE</scope>
    <source>
        <strain evidence="2">Duluth1</strain>
        <tissue evidence="2">Whole animal</tissue>
    </source>
</reference>
<keyword evidence="1" id="KW-0812">Transmembrane</keyword>